<evidence type="ECO:0000256" key="1">
    <source>
        <dbReference type="SAM" id="MobiDB-lite"/>
    </source>
</evidence>
<dbReference type="Proteomes" id="UP001212997">
    <property type="component" value="Unassembled WGS sequence"/>
</dbReference>
<evidence type="ECO:0000256" key="2">
    <source>
        <dbReference type="SAM" id="Phobius"/>
    </source>
</evidence>
<organism evidence="3 4">
    <name type="scientific">Meripilus lineatus</name>
    <dbReference type="NCBI Taxonomy" id="2056292"/>
    <lineage>
        <taxon>Eukaryota</taxon>
        <taxon>Fungi</taxon>
        <taxon>Dikarya</taxon>
        <taxon>Basidiomycota</taxon>
        <taxon>Agaricomycotina</taxon>
        <taxon>Agaricomycetes</taxon>
        <taxon>Polyporales</taxon>
        <taxon>Meripilaceae</taxon>
        <taxon>Meripilus</taxon>
    </lineage>
</organism>
<keyword evidence="2" id="KW-0472">Membrane</keyword>
<feature type="transmembrane region" description="Helical" evidence="2">
    <location>
        <begin position="189"/>
        <end position="209"/>
    </location>
</feature>
<gene>
    <name evidence="3" type="ORF">NLI96_g6580</name>
</gene>
<sequence>MASNASMDVGAMVETDRVSNEGQLERTLGMEDEVRPQAGPLPSKRGEIGYQEGIHGLNNEASDQPPEEEPSLPARHPADRDHFEPPPISAPVTSPDLRTPNTAGSNAPLVSPSPISPNDASGHSRKQSILSYIRGKQPLPPVAGISFRTFSTFIVQLCALAGTIVGWVMSSRHAPLLSSNSSLPMSANATQIFVHVTFGIVTLMQFIFLERTIFRLRAERFAYKHPSGILPTSRRRGGRSTTAMAFAPWNRPPLPTYAAALAQSGLGTGDVEDNIIAVPPPPAYGHTRGSTLLLAGFMSENLRAQRMRETIRSDGVPVSARSSWVSVGYSCSDEDGGERSSRPVSYKSHDSAWEHTLDAHRALRLEETLARLEDGGQRTPRVAREHRDGGR</sequence>
<reference evidence="3" key="1">
    <citation type="submission" date="2022-07" db="EMBL/GenBank/DDBJ databases">
        <title>Genome Sequence of Physisporinus lineatus.</title>
        <authorList>
            <person name="Buettner E."/>
        </authorList>
    </citation>
    <scope>NUCLEOTIDE SEQUENCE</scope>
    <source>
        <strain evidence="3">VT162</strain>
    </source>
</reference>
<evidence type="ECO:0000313" key="4">
    <source>
        <dbReference type="Proteomes" id="UP001212997"/>
    </source>
</evidence>
<keyword evidence="2" id="KW-0812">Transmembrane</keyword>
<keyword evidence="4" id="KW-1185">Reference proteome</keyword>
<dbReference type="EMBL" id="JANAWD010000245">
    <property type="protein sequence ID" value="KAJ3483026.1"/>
    <property type="molecule type" value="Genomic_DNA"/>
</dbReference>
<proteinExistence type="predicted"/>
<keyword evidence="2" id="KW-1133">Transmembrane helix</keyword>
<protein>
    <submittedName>
        <fullName evidence="3">Uncharacterized protein</fullName>
    </submittedName>
</protein>
<evidence type="ECO:0000313" key="3">
    <source>
        <dbReference type="EMBL" id="KAJ3483026.1"/>
    </source>
</evidence>
<feature type="transmembrane region" description="Helical" evidence="2">
    <location>
        <begin position="150"/>
        <end position="169"/>
    </location>
</feature>
<dbReference type="AlphaFoldDB" id="A0AAD5YFS4"/>
<accession>A0AAD5YFS4</accession>
<name>A0AAD5YFS4_9APHY</name>
<feature type="region of interest" description="Disordered" evidence="1">
    <location>
        <begin position="1"/>
        <end position="123"/>
    </location>
</feature>
<comment type="caution">
    <text evidence="3">The sequence shown here is derived from an EMBL/GenBank/DDBJ whole genome shotgun (WGS) entry which is preliminary data.</text>
</comment>
<feature type="region of interest" description="Disordered" evidence="1">
    <location>
        <begin position="370"/>
        <end position="391"/>
    </location>
</feature>